<dbReference type="EMBL" id="DMAN01000354">
    <property type="protein sequence ID" value="HAE28618.1"/>
    <property type="molecule type" value="Genomic_DNA"/>
</dbReference>
<gene>
    <name evidence="2" type="ORF">DCG58_15755</name>
</gene>
<sequence length="82" mass="8743">MGGLLPDGGGGRQELNVWDVLGFKFQTDMEDQGADNGGRAEICLKGREEFLFGHVIGPEFDWEGASFSGGPEGPGWRGREGG</sequence>
<accession>A0A3B9H1T9</accession>
<protein>
    <submittedName>
        <fullName evidence="2">Uncharacterized protein</fullName>
    </submittedName>
</protein>
<proteinExistence type="predicted"/>
<feature type="non-terminal residue" evidence="2">
    <location>
        <position position="82"/>
    </location>
</feature>
<comment type="caution">
    <text evidence="2">The sequence shown here is derived from an EMBL/GenBank/DDBJ whole genome shotgun (WGS) entry which is preliminary data.</text>
</comment>
<name>A0A3B9H1T9_9PROT</name>
<reference evidence="2 3" key="1">
    <citation type="journal article" date="2018" name="Nat. Biotechnol.">
        <title>A standardized bacterial taxonomy based on genome phylogeny substantially revises the tree of life.</title>
        <authorList>
            <person name="Parks D.H."/>
            <person name="Chuvochina M."/>
            <person name="Waite D.W."/>
            <person name="Rinke C."/>
            <person name="Skarshewski A."/>
            <person name="Chaumeil P.A."/>
            <person name="Hugenholtz P."/>
        </authorList>
    </citation>
    <scope>NUCLEOTIDE SEQUENCE [LARGE SCALE GENOMIC DNA]</scope>
    <source>
        <strain evidence="2">UBA8733</strain>
    </source>
</reference>
<organism evidence="2 3">
    <name type="scientific">Hyphomonas adhaerens</name>
    <dbReference type="NCBI Taxonomy" id="81029"/>
    <lineage>
        <taxon>Bacteria</taxon>
        <taxon>Pseudomonadati</taxon>
        <taxon>Pseudomonadota</taxon>
        <taxon>Alphaproteobacteria</taxon>
        <taxon>Hyphomonadales</taxon>
        <taxon>Hyphomonadaceae</taxon>
        <taxon>Hyphomonas</taxon>
    </lineage>
</organism>
<feature type="region of interest" description="Disordered" evidence="1">
    <location>
        <begin position="62"/>
        <end position="82"/>
    </location>
</feature>
<dbReference type="AlphaFoldDB" id="A0A3B9H1T9"/>
<evidence type="ECO:0000256" key="1">
    <source>
        <dbReference type="SAM" id="MobiDB-lite"/>
    </source>
</evidence>
<dbReference type="Proteomes" id="UP000259610">
    <property type="component" value="Unassembled WGS sequence"/>
</dbReference>
<evidence type="ECO:0000313" key="3">
    <source>
        <dbReference type="Proteomes" id="UP000259610"/>
    </source>
</evidence>
<evidence type="ECO:0000313" key="2">
    <source>
        <dbReference type="EMBL" id="HAE28618.1"/>
    </source>
</evidence>